<dbReference type="AlphaFoldDB" id="N1QUV6"/>
<dbReference type="PANTHER" id="PTHR39104:SF2">
    <property type="match status" value="1"/>
</dbReference>
<dbReference type="EnsemblPlants" id="EMT13361">
    <property type="protein sequence ID" value="EMT13361"/>
    <property type="gene ID" value="F775_11913"/>
</dbReference>
<proteinExistence type="predicted"/>
<evidence type="ECO:0000256" key="1">
    <source>
        <dbReference type="SAM" id="MobiDB-lite"/>
    </source>
</evidence>
<feature type="region of interest" description="Disordered" evidence="1">
    <location>
        <begin position="87"/>
        <end position="137"/>
    </location>
</feature>
<organism evidence="2">
    <name type="scientific">Aegilops tauschii</name>
    <name type="common">Tausch's goatgrass</name>
    <name type="synonym">Aegilops squarrosa</name>
    <dbReference type="NCBI Taxonomy" id="37682"/>
    <lineage>
        <taxon>Eukaryota</taxon>
        <taxon>Viridiplantae</taxon>
        <taxon>Streptophyta</taxon>
        <taxon>Embryophyta</taxon>
        <taxon>Tracheophyta</taxon>
        <taxon>Spermatophyta</taxon>
        <taxon>Magnoliopsida</taxon>
        <taxon>Liliopsida</taxon>
        <taxon>Poales</taxon>
        <taxon>Poaceae</taxon>
        <taxon>BOP clade</taxon>
        <taxon>Pooideae</taxon>
        <taxon>Triticodae</taxon>
        <taxon>Triticeae</taxon>
        <taxon>Triticinae</taxon>
        <taxon>Aegilops</taxon>
    </lineage>
</organism>
<sequence>MASPSLLTVHLRGSASPPDAASSVAIEVEGGDGVDLAQVGLALGLDPATVGLNGYFLSCGSGYVSLAVTWGELLAFFATGGQPTGADPAEPVAVDGGPVPSPPEPRVVLSSKRKPGLETENCSKKSKLQHNSSAQSKAGEELLADEITFGLKRRLTLDEASPSKKIKQVDSGSCLVYCIGWLINEVEAQQPVKYSCSFASSHDKRPSDEEMVISLSRKGVW</sequence>
<reference evidence="2" key="1">
    <citation type="submission" date="2015-06" db="UniProtKB">
        <authorList>
            <consortium name="EnsemblPlants"/>
        </authorList>
    </citation>
    <scope>IDENTIFICATION</scope>
</reference>
<dbReference type="PANTHER" id="PTHR39104">
    <property type="entry name" value="AMINO ACID-LIGASE"/>
    <property type="match status" value="1"/>
</dbReference>
<name>N1QUV6_AEGTA</name>
<evidence type="ECO:0000313" key="2">
    <source>
        <dbReference type="EnsemblPlants" id="EMT13361"/>
    </source>
</evidence>
<protein>
    <submittedName>
        <fullName evidence="2">Uncharacterized protein</fullName>
    </submittedName>
</protein>
<accession>N1QUV6</accession>